<dbReference type="PROSITE" id="PS50940">
    <property type="entry name" value="CHIT_BIND_II"/>
    <property type="match status" value="1"/>
</dbReference>
<reference evidence="5 6" key="1">
    <citation type="journal article" date="2018" name="Nat. Ecol. Evol.">
        <title>Genomic signatures of mitonuclear coevolution across populations of Tigriopus californicus.</title>
        <authorList>
            <person name="Barreto F.S."/>
            <person name="Watson E.T."/>
            <person name="Lima T.G."/>
            <person name="Willett C.S."/>
            <person name="Edmands S."/>
            <person name="Li W."/>
            <person name="Burton R.S."/>
        </authorList>
    </citation>
    <scope>NUCLEOTIDE SEQUENCE [LARGE SCALE GENOMIC DNA]</scope>
    <source>
        <strain evidence="5 6">San Diego</strain>
    </source>
</reference>
<sequence length="529" mass="59540">MFCLKVFLVLGSINVGFSNGDSIMPKRLDDDIPTSSDQSYNYEEGSCETNQDCLAPQVCLYEVCTLEKVDLVDMNSHMSSQTEEYGTNEDVSEPSTNRFEEERVENVDSLDEREDLEESHLETTILKSNSGASKRSKNKETHNVADKGNRNATEEMVLDSSSLNDKQAFGNQVIINEEEKKDADLITNAKFTDEQSKLQNNKEDQENLLGSYKFPDTCQHHKLGDCRFVIKWSKTSNPGEIRFEVQSQNKKWTALGMSHSTKLVGADVITVTRKGSIQDRFVNSQRSVSKDKRDNLIHPLVTVKEGILIGKFTKKMKNEDPEQDIDLSDTDGIIMFVPGGEVGSNKSYSFLPEKINLTQYAHKHDQEPVLDQQSIGTGTDQPVINEMINFSYEDPPDRSPEIPIGKEVPLTSADLHEHIITEDPHTITMDIDVNYLVEQNDDANKHLVAPKPFTPIIEQPSKGALFSHEACLKGNIGKKLRKLHSTTGYYYCNKEGLPEEGQCPNGSIFFHKIHCCVLITKFPCFKNCL</sequence>
<evidence type="ECO:0000256" key="1">
    <source>
        <dbReference type="SAM" id="MobiDB-lite"/>
    </source>
</evidence>
<gene>
    <name evidence="5" type="ORF">TCAL_12054</name>
</gene>
<dbReference type="InterPro" id="IPR045266">
    <property type="entry name" value="DOH_DOMON"/>
</dbReference>
<dbReference type="InterPro" id="IPR005018">
    <property type="entry name" value="DOMON_domain"/>
</dbReference>
<dbReference type="PANTHER" id="PTHR46901:SF2">
    <property type="entry name" value="GH04942P"/>
    <property type="match status" value="1"/>
</dbReference>
<feature type="signal peptide" evidence="2">
    <location>
        <begin position="1"/>
        <end position="20"/>
    </location>
</feature>
<keyword evidence="2" id="KW-0732">Signal</keyword>
<evidence type="ECO:0000313" key="6">
    <source>
        <dbReference type="Proteomes" id="UP000318571"/>
    </source>
</evidence>
<dbReference type="PROSITE" id="PS50836">
    <property type="entry name" value="DOMON"/>
    <property type="match status" value="1"/>
</dbReference>
<dbReference type="PANTHER" id="PTHR46901">
    <property type="entry name" value="GH04942P"/>
    <property type="match status" value="1"/>
</dbReference>
<dbReference type="AlphaFoldDB" id="A0A553NDW6"/>
<feature type="chain" id="PRO_5021908021" description="Chitin-binding type-2 domain-containing protein" evidence="2">
    <location>
        <begin position="21"/>
        <end position="529"/>
    </location>
</feature>
<dbReference type="Pfam" id="PF03351">
    <property type="entry name" value="DOMON"/>
    <property type="match status" value="1"/>
</dbReference>
<feature type="compositionally biased region" description="Basic and acidic residues" evidence="1">
    <location>
        <begin position="138"/>
        <end position="153"/>
    </location>
</feature>
<dbReference type="SUPFAM" id="SSF57625">
    <property type="entry name" value="Invertebrate chitin-binding proteins"/>
    <property type="match status" value="1"/>
</dbReference>
<proteinExistence type="predicted"/>
<dbReference type="GO" id="GO:0008061">
    <property type="term" value="F:chitin binding"/>
    <property type="evidence" value="ECO:0007669"/>
    <property type="project" value="InterPro"/>
</dbReference>
<evidence type="ECO:0000313" key="5">
    <source>
        <dbReference type="EMBL" id="TRY63642.1"/>
    </source>
</evidence>
<accession>A0A553NDW6</accession>
<evidence type="ECO:0000256" key="2">
    <source>
        <dbReference type="SAM" id="SignalP"/>
    </source>
</evidence>
<protein>
    <recommendedName>
        <fullName evidence="7">Chitin-binding type-2 domain-containing protein</fullName>
    </recommendedName>
</protein>
<evidence type="ECO:0008006" key="7">
    <source>
        <dbReference type="Google" id="ProtNLM"/>
    </source>
</evidence>
<feature type="non-terminal residue" evidence="5">
    <location>
        <position position="529"/>
    </location>
</feature>
<feature type="compositionally biased region" description="Acidic residues" evidence="1">
    <location>
        <begin position="108"/>
        <end position="117"/>
    </location>
</feature>
<feature type="region of interest" description="Disordered" evidence="1">
    <location>
        <begin position="78"/>
        <end position="163"/>
    </location>
</feature>
<feature type="domain" description="Chitin-binding type-2" evidence="4">
    <location>
        <begin position="468"/>
        <end position="526"/>
    </location>
</feature>
<evidence type="ECO:0000259" key="4">
    <source>
        <dbReference type="PROSITE" id="PS50940"/>
    </source>
</evidence>
<dbReference type="CDD" id="cd09631">
    <property type="entry name" value="DOMON_DOH"/>
    <property type="match status" value="1"/>
</dbReference>
<dbReference type="EMBL" id="VCGU01000458">
    <property type="protein sequence ID" value="TRY63642.1"/>
    <property type="molecule type" value="Genomic_DNA"/>
</dbReference>
<dbReference type="InterPro" id="IPR036508">
    <property type="entry name" value="Chitin-bd_dom_sf"/>
</dbReference>
<dbReference type="GO" id="GO:0005576">
    <property type="term" value="C:extracellular region"/>
    <property type="evidence" value="ECO:0007669"/>
    <property type="project" value="InterPro"/>
</dbReference>
<organism evidence="5 6">
    <name type="scientific">Tigriopus californicus</name>
    <name type="common">Marine copepod</name>
    <dbReference type="NCBI Taxonomy" id="6832"/>
    <lineage>
        <taxon>Eukaryota</taxon>
        <taxon>Metazoa</taxon>
        <taxon>Ecdysozoa</taxon>
        <taxon>Arthropoda</taxon>
        <taxon>Crustacea</taxon>
        <taxon>Multicrustacea</taxon>
        <taxon>Hexanauplia</taxon>
        <taxon>Copepoda</taxon>
        <taxon>Harpacticoida</taxon>
        <taxon>Harpacticidae</taxon>
        <taxon>Tigriopus</taxon>
    </lineage>
</organism>
<feature type="domain" description="DOMON" evidence="3">
    <location>
        <begin position="226"/>
        <end position="339"/>
    </location>
</feature>
<dbReference type="InterPro" id="IPR002557">
    <property type="entry name" value="Chitin-bd_dom"/>
</dbReference>
<name>A0A553NDW6_TIGCA</name>
<dbReference type="STRING" id="6832.A0A553NDW6"/>
<evidence type="ECO:0000259" key="3">
    <source>
        <dbReference type="PROSITE" id="PS50836"/>
    </source>
</evidence>
<dbReference type="Proteomes" id="UP000318571">
    <property type="component" value="Chromosome 10"/>
</dbReference>
<keyword evidence="6" id="KW-1185">Reference proteome</keyword>
<comment type="caution">
    <text evidence="5">The sequence shown here is derived from an EMBL/GenBank/DDBJ whole genome shotgun (WGS) entry which is preliminary data.</text>
</comment>